<accession>A0A398CXX3</accession>
<dbReference type="EMBL" id="QXIS01000024">
    <property type="protein sequence ID" value="RIE06089.1"/>
    <property type="molecule type" value="Genomic_DNA"/>
</dbReference>
<dbReference type="PANTHER" id="PTHR36928:SF1">
    <property type="entry name" value="PHOSPHATASE YCDX-RELATED"/>
    <property type="match status" value="1"/>
</dbReference>
<dbReference type="SUPFAM" id="SSF89550">
    <property type="entry name" value="PHP domain-like"/>
    <property type="match status" value="1"/>
</dbReference>
<name>A0A398CXX3_9BACT</name>
<keyword evidence="3" id="KW-1185">Reference proteome</keyword>
<dbReference type="OrthoDB" id="9808747at2"/>
<dbReference type="GO" id="GO:0008270">
    <property type="term" value="F:zinc ion binding"/>
    <property type="evidence" value="ECO:0007669"/>
    <property type="project" value="TreeGrafter"/>
</dbReference>
<sequence length="248" mass="27223">MSPQMLGDFHVHTVFSGHAFSTLQEVVVAAQERGLKYLAITDHGPARPDGPKLDYFKNLNRQDTLRQLPGIRVLIGVEANIINPWGELDMPEKLLHELDIVIAGFHNATGYGGSSVSENTGALVKAIEKNRITVVAHIGDPRFPYPVDLEESIAAAAAKGVLVELNQSALHTWKDANVAHYERVLELLGKYHAPILMSSDSHISYSVGIVSECERLLVAHGIDPASTVNYSEELIQQYLVPQYLVPQS</sequence>
<dbReference type="InterPro" id="IPR050243">
    <property type="entry name" value="PHP_phosphatase"/>
</dbReference>
<dbReference type="PANTHER" id="PTHR36928">
    <property type="entry name" value="PHOSPHATASE YCDX-RELATED"/>
    <property type="match status" value="1"/>
</dbReference>
<dbReference type="SMART" id="SM00481">
    <property type="entry name" value="POLIIIAc"/>
    <property type="match status" value="1"/>
</dbReference>
<proteinExistence type="predicted"/>
<dbReference type="Pfam" id="PF02811">
    <property type="entry name" value="PHP"/>
    <property type="match status" value="1"/>
</dbReference>
<dbReference type="InterPro" id="IPR004013">
    <property type="entry name" value="PHP_dom"/>
</dbReference>
<dbReference type="Proteomes" id="UP000266328">
    <property type="component" value="Unassembled WGS sequence"/>
</dbReference>
<protein>
    <submittedName>
        <fullName evidence="2">PHP domain-containing protein</fullName>
    </submittedName>
</protein>
<dbReference type="GO" id="GO:0005829">
    <property type="term" value="C:cytosol"/>
    <property type="evidence" value="ECO:0007669"/>
    <property type="project" value="TreeGrafter"/>
</dbReference>
<dbReference type="GO" id="GO:0042578">
    <property type="term" value="F:phosphoric ester hydrolase activity"/>
    <property type="evidence" value="ECO:0007669"/>
    <property type="project" value="TreeGrafter"/>
</dbReference>
<reference evidence="2 3" key="1">
    <citation type="submission" date="2018-09" db="EMBL/GenBank/DDBJ databases">
        <title>Discovery and Ecogenomic Context for Candidatus Cryosericales, a Global Caldiserica Order Active in Thawing Permafrost.</title>
        <authorList>
            <person name="Martinez M.A."/>
            <person name="Woodcroft B.J."/>
            <person name="Ignacio Espinoza J.C."/>
            <person name="Zayed A."/>
            <person name="Singleton C.M."/>
            <person name="Boyd J."/>
            <person name="Li Y.-F."/>
            <person name="Purvine S."/>
            <person name="Maughan H."/>
            <person name="Hodgkins S.B."/>
            <person name="Anderson D."/>
            <person name="Sederholm M."/>
            <person name="Temperton B."/>
            <person name="Saleska S.R."/>
            <person name="Tyson G.W."/>
            <person name="Rich V.I."/>
        </authorList>
    </citation>
    <scope>NUCLEOTIDE SEQUENCE [LARGE SCALE GENOMIC DNA]</scope>
    <source>
        <strain evidence="2 3">SMC7</strain>
    </source>
</reference>
<dbReference type="InterPro" id="IPR016195">
    <property type="entry name" value="Pol/histidinol_Pase-like"/>
</dbReference>
<dbReference type="InterPro" id="IPR003141">
    <property type="entry name" value="Pol/His_phosphatase_N"/>
</dbReference>
<comment type="caution">
    <text evidence="2">The sequence shown here is derived from an EMBL/GenBank/DDBJ whole genome shotgun (WGS) entry which is preliminary data.</text>
</comment>
<gene>
    <name evidence="2" type="ORF">SMC7_04040</name>
</gene>
<feature type="domain" description="Polymerase/histidinol phosphatase N-terminal" evidence="1">
    <location>
        <begin position="7"/>
        <end position="83"/>
    </location>
</feature>
<evidence type="ECO:0000313" key="3">
    <source>
        <dbReference type="Proteomes" id="UP000266328"/>
    </source>
</evidence>
<evidence type="ECO:0000259" key="1">
    <source>
        <dbReference type="SMART" id="SM00481"/>
    </source>
</evidence>
<dbReference type="AlphaFoldDB" id="A0A398CXX3"/>
<dbReference type="Gene3D" id="3.20.20.140">
    <property type="entry name" value="Metal-dependent hydrolases"/>
    <property type="match status" value="1"/>
</dbReference>
<organism evidence="2 3">
    <name type="scientific">Candidatus Cryosericum terrychapinii</name>
    <dbReference type="NCBI Taxonomy" id="2290919"/>
    <lineage>
        <taxon>Bacteria</taxon>
        <taxon>Pseudomonadati</taxon>
        <taxon>Caldisericota/Cryosericota group</taxon>
        <taxon>Candidatus Cryosericota</taxon>
        <taxon>Candidatus Cryosericia</taxon>
        <taxon>Candidatus Cryosericales</taxon>
        <taxon>Candidatus Cryosericaceae</taxon>
        <taxon>Candidatus Cryosericum</taxon>
    </lineage>
</organism>
<dbReference type="RefSeq" id="WP_119089075.1">
    <property type="nucleotide sequence ID" value="NZ_QXIS01000024.1"/>
</dbReference>
<evidence type="ECO:0000313" key="2">
    <source>
        <dbReference type="EMBL" id="RIE06089.1"/>
    </source>
</evidence>